<keyword evidence="2" id="KW-1185">Reference proteome</keyword>
<dbReference type="RefSeq" id="WP_378610754.1">
    <property type="nucleotide sequence ID" value="NZ_JBHSAX010000003.1"/>
</dbReference>
<dbReference type="EMBL" id="JBHSAX010000003">
    <property type="protein sequence ID" value="MFC3960991.1"/>
    <property type="molecule type" value="Genomic_DNA"/>
</dbReference>
<evidence type="ECO:0008006" key="3">
    <source>
        <dbReference type="Google" id="ProtNLM"/>
    </source>
</evidence>
<gene>
    <name evidence="1" type="ORF">ACFO0B_03200</name>
</gene>
<reference evidence="2" key="1">
    <citation type="journal article" date="2019" name="Int. J. Syst. Evol. Microbiol.">
        <title>The Global Catalogue of Microorganisms (GCM) 10K type strain sequencing project: providing services to taxonomists for standard genome sequencing and annotation.</title>
        <authorList>
            <consortium name="The Broad Institute Genomics Platform"/>
            <consortium name="The Broad Institute Genome Sequencing Center for Infectious Disease"/>
            <person name="Wu L."/>
            <person name="Ma J."/>
        </authorList>
    </citation>
    <scope>NUCLEOTIDE SEQUENCE [LARGE SCALE GENOMIC DNA]</scope>
    <source>
        <strain evidence="2">CGMCC 4.7330</strain>
    </source>
</reference>
<dbReference type="Proteomes" id="UP001595696">
    <property type="component" value="Unassembled WGS sequence"/>
</dbReference>
<dbReference type="InterPro" id="IPR016181">
    <property type="entry name" value="Acyl_CoA_acyltransferase"/>
</dbReference>
<dbReference type="Gene3D" id="3.40.630.30">
    <property type="match status" value="1"/>
</dbReference>
<accession>A0ABV8DLW9</accession>
<evidence type="ECO:0000313" key="1">
    <source>
        <dbReference type="EMBL" id="MFC3960991.1"/>
    </source>
</evidence>
<dbReference type="SUPFAM" id="SSF55729">
    <property type="entry name" value="Acyl-CoA N-acyltransferases (Nat)"/>
    <property type="match status" value="1"/>
</dbReference>
<name>A0ABV8DLW9_9NOCA</name>
<protein>
    <recommendedName>
        <fullName evidence="3">Acetyltransferase (GNAT) family protein</fullName>
    </recommendedName>
</protein>
<proteinExistence type="predicted"/>
<comment type="caution">
    <text evidence="1">The sequence shown here is derived from an EMBL/GenBank/DDBJ whole genome shotgun (WGS) entry which is preliminary data.</text>
</comment>
<organism evidence="1 2">
    <name type="scientific">Nocardia jiangsuensis</name>
    <dbReference type="NCBI Taxonomy" id="1691563"/>
    <lineage>
        <taxon>Bacteria</taxon>
        <taxon>Bacillati</taxon>
        <taxon>Actinomycetota</taxon>
        <taxon>Actinomycetes</taxon>
        <taxon>Mycobacteriales</taxon>
        <taxon>Nocardiaceae</taxon>
        <taxon>Nocardia</taxon>
    </lineage>
</organism>
<evidence type="ECO:0000313" key="2">
    <source>
        <dbReference type="Proteomes" id="UP001595696"/>
    </source>
</evidence>
<sequence>MPQAVLHSDRLTLVPLAEEHLDYQIELDSDPEVMRYLGEGTARSLPQIEAAHRRDRRILDRARNCFATASRISD</sequence>